<accession>A0AAE3GIQ7</accession>
<evidence type="ECO:0000313" key="3">
    <source>
        <dbReference type="Proteomes" id="UP001206128"/>
    </source>
</evidence>
<keyword evidence="3" id="KW-1185">Reference proteome</keyword>
<dbReference type="Proteomes" id="UP001206128">
    <property type="component" value="Unassembled WGS sequence"/>
</dbReference>
<comment type="caution">
    <text evidence="2">The sequence shown here is derived from an EMBL/GenBank/DDBJ whole genome shotgun (WGS) entry which is preliminary data.</text>
</comment>
<reference evidence="2" key="1">
    <citation type="submission" date="2022-06" db="EMBL/GenBank/DDBJ databases">
        <title>Genomic Encyclopedia of Archaeal and Bacterial Type Strains, Phase II (KMG-II): from individual species to whole genera.</title>
        <authorList>
            <person name="Goeker M."/>
        </authorList>
    </citation>
    <scope>NUCLEOTIDE SEQUENCE</scope>
    <source>
        <strain evidence="2">DSM 43935</strain>
    </source>
</reference>
<organism evidence="2 3">
    <name type="scientific">Goodfellowiella coeruleoviolacea</name>
    <dbReference type="NCBI Taxonomy" id="334858"/>
    <lineage>
        <taxon>Bacteria</taxon>
        <taxon>Bacillati</taxon>
        <taxon>Actinomycetota</taxon>
        <taxon>Actinomycetes</taxon>
        <taxon>Pseudonocardiales</taxon>
        <taxon>Pseudonocardiaceae</taxon>
        <taxon>Goodfellowiella</taxon>
    </lineage>
</organism>
<proteinExistence type="predicted"/>
<evidence type="ECO:0000259" key="1">
    <source>
        <dbReference type="Pfam" id="PF06054"/>
    </source>
</evidence>
<name>A0AAE3GIQ7_9PSEU</name>
<evidence type="ECO:0000313" key="2">
    <source>
        <dbReference type="EMBL" id="MCP2168225.1"/>
    </source>
</evidence>
<sequence>MTHLRAKHLLAHRFRGQGYQVQLEETHVQHGRRVDVAVAMPSGHRVAVEAQDSAIPVERAKARTRLDRHRLGFLGTLWVFTDNRARSLLAAAQPPGYDLVDIECRVPREMLWGDNRFGQGVFVIDVDAEEVWNLRLSSAVERTGYDEDGIPHSYQPRTLKNIISTPATFALTCRPGRYEKEWAVIFAPAE</sequence>
<gene>
    <name evidence="2" type="ORF">LX83_005103</name>
</gene>
<dbReference type="InterPro" id="IPR010330">
    <property type="entry name" value="CoiA_nuc"/>
</dbReference>
<dbReference type="Pfam" id="PF06054">
    <property type="entry name" value="CoiA_nuc"/>
    <property type="match status" value="1"/>
</dbReference>
<feature type="domain" description="Competence protein CoiA nuclease-like" evidence="1">
    <location>
        <begin position="2"/>
        <end position="84"/>
    </location>
</feature>
<protein>
    <recommendedName>
        <fullName evidence="1">Competence protein CoiA nuclease-like domain-containing protein</fullName>
    </recommendedName>
</protein>
<dbReference type="AlphaFoldDB" id="A0AAE3GIQ7"/>
<dbReference type="EMBL" id="JAMTCK010000013">
    <property type="protein sequence ID" value="MCP2168225.1"/>
    <property type="molecule type" value="Genomic_DNA"/>
</dbReference>